<dbReference type="GO" id="GO:0005886">
    <property type="term" value="C:plasma membrane"/>
    <property type="evidence" value="ECO:0007669"/>
    <property type="project" value="UniProtKB-SubCell"/>
</dbReference>
<dbReference type="PANTHER" id="PTHR42643:SF33">
    <property type="entry name" value="GLUTAMATE RECEPTOR 2-LIKE PROTEIN"/>
    <property type="match status" value="1"/>
</dbReference>
<protein>
    <submittedName>
        <fullName evidence="11">Uncharacterized protein</fullName>
    </submittedName>
</protein>
<organism evidence="11 12">
    <name type="scientific">Anopheles arabiensis</name>
    <name type="common">Mosquito</name>
    <dbReference type="NCBI Taxonomy" id="7173"/>
    <lineage>
        <taxon>Eukaryota</taxon>
        <taxon>Metazoa</taxon>
        <taxon>Ecdysozoa</taxon>
        <taxon>Arthropoda</taxon>
        <taxon>Hexapoda</taxon>
        <taxon>Insecta</taxon>
        <taxon>Pterygota</taxon>
        <taxon>Neoptera</taxon>
        <taxon>Endopterygota</taxon>
        <taxon>Diptera</taxon>
        <taxon>Nematocera</taxon>
        <taxon>Culicoidea</taxon>
        <taxon>Culicidae</taxon>
        <taxon>Anophelinae</taxon>
        <taxon>Anopheles</taxon>
    </lineage>
</organism>
<evidence type="ECO:0000313" key="12">
    <source>
        <dbReference type="Proteomes" id="UP000075840"/>
    </source>
</evidence>
<keyword evidence="4" id="KW-0812">Transmembrane</keyword>
<reference evidence="11" key="1">
    <citation type="submission" date="2022-08" db="UniProtKB">
        <authorList>
            <consortium name="EnsemblMetazoa"/>
        </authorList>
    </citation>
    <scope>IDENTIFICATION</scope>
    <source>
        <strain evidence="11">Dongola</strain>
    </source>
</reference>
<evidence type="ECO:0000259" key="10">
    <source>
        <dbReference type="Pfam" id="PF24576"/>
    </source>
</evidence>
<proteinExistence type="inferred from homology"/>
<dbReference type="Gene3D" id="1.10.287.70">
    <property type="match status" value="1"/>
</dbReference>
<dbReference type="SUPFAM" id="SSF53850">
    <property type="entry name" value="Periplasmic binding protein-like II"/>
    <property type="match status" value="2"/>
</dbReference>
<dbReference type="AlphaFoldDB" id="A0A182HGS0"/>
<dbReference type="PANTHER" id="PTHR42643">
    <property type="entry name" value="IONOTROPIC RECEPTOR 20A-RELATED"/>
    <property type="match status" value="1"/>
</dbReference>
<comment type="similarity">
    <text evidence="2">Belongs to the glutamate-gated ion channel (TC 1.A.10.1) family.</text>
</comment>
<dbReference type="Proteomes" id="UP000075840">
    <property type="component" value="Unassembled WGS sequence"/>
</dbReference>
<keyword evidence="7" id="KW-0675">Receptor</keyword>
<dbReference type="VEuPathDB" id="VectorBase:AARA000423"/>
<dbReference type="Pfam" id="PF00060">
    <property type="entry name" value="Lig_chan"/>
    <property type="match status" value="1"/>
</dbReference>
<dbReference type="VEuPathDB" id="VectorBase:AARA21_000775"/>
<keyword evidence="5" id="KW-1133">Transmembrane helix</keyword>
<evidence type="ECO:0000313" key="11">
    <source>
        <dbReference type="EnsemblMetazoa" id="AARA000423-PA"/>
    </source>
</evidence>
<keyword evidence="12" id="KW-1185">Reference proteome</keyword>
<evidence type="ECO:0000256" key="5">
    <source>
        <dbReference type="ARBA" id="ARBA00022989"/>
    </source>
</evidence>
<feature type="domain" description="Ionotropic receptor 75a N-terminal" evidence="10">
    <location>
        <begin position="22"/>
        <end position="186"/>
    </location>
</feature>
<evidence type="ECO:0000256" key="1">
    <source>
        <dbReference type="ARBA" id="ARBA00004651"/>
    </source>
</evidence>
<dbReference type="VEuPathDB" id="VectorBase:AARA21_005927"/>
<evidence type="ECO:0000256" key="2">
    <source>
        <dbReference type="ARBA" id="ARBA00008685"/>
    </source>
</evidence>
<accession>A0A182HGS0</accession>
<evidence type="ECO:0000256" key="7">
    <source>
        <dbReference type="ARBA" id="ARBA00023170"/>
    </source>
</evidence>
<dbReference type="InterPro" id="IPR057074">
    <property type="entry name" value="IR75A_N"/>
</dbReference>
<evidence type="ECO:0000259" key="9">
    <source>
        <dbReference type="Pfam" id="PF00060"/>
    </source>
</evidence>
<dbReference type="EnsemblMetazoa" id="AARA000423-RA">
    <property type="protein sequence ID" value="AARA000423-PA"/>
    <property type="gene ID" value="AARA000423"/>
</dbReference>
<dbReference type="Pfam" id="PF24576">
    <property type="entry name" value="IR75A_N"/>
    <property type="match status" value="2"/>
</dbReference>
<evidence type="ECO:0000256" key="6">
    <source>
        <dbReference type="ARBA" id="ARBA00023136"/>
    </source>
</evidence>
<evidence type="ECO:0000256" key="8">
    <source>
        <dbReference type="ARBA" id="ARBA00023180"/>
    </source>
</evidence>
<sequence>MKVVVCALFLLGLLTPTRCSSRTQLIKEFLEQRSITSLLLLHCVQELVDQDVIRIASALRQSFHGSVYYLDVTGAHFRRHFQWHMFYERYKTAITLNLECSGMESVLSHLSDNAYFNDTFHWLMFGGRNFEQVTCLLSAQNINYDASIMLVFDRGDRADVPRIFEVYDVRGTVKRRGGRVSFDLLGTVSSLNQLPKRRARSQDLEGIELWTALTVLWSPLRWNWVGGSNCYHFQLPSPSFIGFFHPFKGPALFPGTLPRFSVVDLAFWFDLLGLISWCGVVGQIQTKQVDFVLRPFGLPSGRIVLFSSTIEIAHGTFYTVFRHPKSLNNSNIFMLPFTNIVWLAISLIFGAVALLIALLIVCIHRTGRSRSTLDWLVEQSLLGTLGMVCQQGIHHRIIRWSSNRVLVLVAMCSSMILFQFYCSFIVGYQLITPPKTINTLEKLVDSEIQMTVENLSYQHDFFRRTNNPTALKLYETKILPNRYGGFVNLSFGMQLVRQGGYAFHCETSYGNALIIETFTEREICELQQVQLYPQRPVHLPLIKGSPLRELFKVNLQLIKESGLLAYHHARYYTPRPKCNKQSSTHTEQIHLADVRFAFVLLAAGMAASAALLGSELVFLHLRTWWHEQQIRAIPAGFRLLTPTRCSSRTQLIEEFLEKRSITSLMLLHCVQEPVDQDVIRIASALRQSFHGSVYYLDVTGAHFRRHFQWHMFYERYKTAITLNLECSGMESVLSHLSDNAYFNDTFHWLMFGGRNFEQVTCLLSAQNINYDASIMLVFDRGDRADVPRIFEVYDVRGTVKRRGGRVSFELLGTVSSLNQLPKSRARSHDLEGIELWTALATIDKLQSQSFIEYLNPVKRQTSYTATIHSYQLVKLLEMKLNFKLIVILTEDWRFDLIGKNSSRGVVGQLQSKQVDFVTTPFGLTTERIAIFETTIEIAHGTFYTVFRHPKSLNNSNIFMLPFTNIVWLAISLIFGAVALLIALLIVCIHRTGRSRSTLDWLVEQSLLGTLGMVCQQGIHHRIIWWSSNQVLVLVAMCSSMILFQFYCSFIVGYQLITPPKTINTLQKLVDSEIKMTVENLSYHRDFFLVTLRGARRTNNPAALKLYETKVLPNRYGGFVNLSFGMQLVRQGGYAFHCETSYGNALIIETFTEREICDLQQVQLYPQRPVHLPLIKGSPLRELFKINLQLIKESGLLAYHHARYYTPRPKCNKQSSTHTEQIHLADVRFAFVLLAAGMAASAALLASELLFLRLRTWWHERQIRAIPAGFRWLN</sequence>
<keyword evidence="6" id="KW-0472">Membrane</keyword>
<evidence type="ECO:0000256" key="3">
    <source>
        <dbReference type="ARBA" id="ARBA00022475"/>
    </source>
</evidence>
<keyword evidence="3" id="KW-1003">Cell membrane</keyword>
<keyword evidence="8" id="KW-0325">Glycoprotein</keyword>
<dbReference type="GO" id="GO:0050906">
    <property type="term" value="P:detection of stimulus involved in sensory perception"/>
    <property type="evidence" value="ECO:0007669"/>
    <property type="project" value="UniProtKB-ARBA"/>
</dbReference>
<dbReference type="Gene3D" id="3.40.190.10">
    <property type="entry name" value="Periplasmic binding protein-like II"/>
    <property type="match status" value="2"/>
</dbReference>
<dbReference type="EMBL" id="APCN01005943">
    <property type="status" value="NOT_ANNOTATED_CDS"/>
    <property type="molecule type" value="Genomic_DNA"/>
</dbReference>
<feature type="domain" description="Ionotropic glutamate receptor C-terminal" evidence="9">
    <location>
        <begin position="341"/>
        <end position="605"/>
    </location>
</feature>
<name>A0A182HGS0_ANOAR</name>
<dbReference type="InterPro" id="IPR001320">
    <property type="entry name" value="Iontro_rcpt_C"/>
</dbReference>
<dbReference type="InterPro" id="IPR052192">
    <property type="entry name" value="Insect_Ionotropic_Sensory_Rcpt"/>
</dbReference>
<evidence type="ECO:0000256" key="4">
    <source>
        <dbReference type="ARBA" id="ARBA00022692"/>
    </source>
</evidence>
<feature type="domain" description="Ionotropic receptor 75a N-terminal" evidence="10">
    <location>
        <begin position="648"/>
        <end position="813"/>
    </location>
</feature>
<dbReference type="GO" id="GO:0015276">
    <property type="term" value="F:ligand-gated monoatomic ion channel activity"/>
    <property type="evidence" value="ECO:0007669"/>
    <property type="project" value="InterPro"/>
</dbReference>
<comment type="subcellular location">
    <subcellularLocation>
        <location evidence="1">Cell membrane</location>
        <topology evidence="1">Multi-pass membrane protein</topology>
    </subcellularLocation>
</comment>